<dbReference type="Pfam" id="PF05069">
    <property type="entry name" value="Phage_tail_S"/>
    <property type="match status" value="1"/>
</dbReference>
<sequence length="187" mass="20786">MTGSAIYLDDELTPVISRIGLAVAHPGELTSAFSAYLVFSTQRRFELETGPDGIKWKALARRTQLKKIRGRQRGANNILRVTTALYRSIVGHSDERSASVGSNLAYARVHQEGGEIRMYARSQRASLAKIRGRTRFVPRGKKGSVEKKITIGEHTITVPARPYLGFSAEDRSRIVEIGQDYLKGEAR</sequence>
<dbReference type="Proteomes" id="UP000191987">
    <property type="component" value="Unassembled WGS sequence"/>
</dbReference>
<gene>
    <name evidence="1" type="ORF">AGR7C_Lc100156</name>
</gene>
<name>A0A1S7QSU7_9HYPH</name>
<dbReference type="EMBL" id="FBWG01000028">
    <property type="protein sequence ID" value="CUX41664.1"/>
    <property type="molecule type" value="Genomic_DNA"/>
</dbReference>
<evidence type="ECO:0000313" key="1">
    <source>
        <dbReference type="EMBL" id="CUX41664.1"/>
    </source>
</evidence>
<dbReference type="AlphaFoldDB" id="A0A1S7QSU7"/>
<proteinExistence type="predicted"/>
<protein>
    <submittedName>
        <fullName evidence="1">Mu-like prophage protein</fullName>
    </submittedName>
</protein>
<evidence type="ECO:0000313" key="2">
    <source>
        <dbReference type="Proteomes" id="UP000191987"/>
    </source>
</evidence>
<organism evidence="1 2">
    <name type="scientific">Agrobacterium deltaense Zutra 3/1</name>
    <dbReference type="NCBI Taxonomy" id="1183427"/>
    <lineage>
        <taxon>Bacteria</taxon>
        <taxon>Pseudomonadati</taxon>
        <taxon>Pseudomonadota</taxon>
        <taxon>Alphaproteobacteria</taxon>
        <taxon>Hyphomicrobiales</taxon>
        <taxon>Rhizobiaceae</taxon>
        <taxon>Rhizobium/Agrobacterium group</taxon>
        <taxon>Agrobacterium</taxon>
    </lineage>
</organism>
<dbReference type="InterPro" id="IPR006522">
    <property type="entry name" value="Phage_virion_morphogenesis"/>
</dbReference>
<dbReference type="RefSeq" id="WP_080819479.1">
    <property type="nucleotide sequence ID" value="NZ_LT009749.1"/>
</dbReference>
<reference evidence="1 2" key="1">
    <citation type="submission" date="2016-01" db="EMBL/GenBank/DDBJ databases">
        <authorList>
            <person name="Oliw E.H."/>
        </authorList>
    </citation>
    <scope>NUCLEOTIDE SEQUENCE [LARGE SCALE GENOMIC DNA]</scope>
    <source>
        <strain evidence="1 2">Zutra 3-1</strain>
    </source>
</reference>
<accession>A0A1S7QSU7</accession>